<accession>A0ABQ4PXZ8</accession>
<evidence type="ECO:0000256" key="3">
    <source>
        <dbReference type="ARBA" id="ARBA00023237"/>
    </source>
</evidence>
<dbReference type="Pfam" id="PF13525">
    <property type="entry name" value="YfiO"/>
    <property type="match status" value="1"/>
</dbReference>
<evidence type="ECO:0000259" key="6">
    <source>
        <dbReference type="Pfam" id="PF13525"/>
    </source>
</evidence>
<dbReference type="InterPro" id="IPR011990">
    <property type="entry name" value="TPR-like_helical_dom_sf"/>
</dbReference>
<dbReference type="SUPFAM" id="SSF48452">
    <property type="entry name" value="TPR-like"/>
    <property type="match status" value="1"/>
</dbReference>
<proteinExistence type="inferred from homology"/>
<keyword evidence="3 4" id="KW-0998">Cell outer membrane</keyword>
<dbReference type="CDD" id="cd15830">
    <property type="entry name" value="BamD"/>
    <property type="match status" value="1"/>
</dbReference>
<organism evidence="7 8">
    <name type="scientific">Candidatus Phycosocius spiralis</name>
    <dbReference type="NCBI Taxonomy" id="2815099"/>
    <lineage>
        <taxon>Bacteria</taxon>
        <taxon>Pseudomonadati</taxon>
        <taxon>Pseudomonadota</taxon>
        <taxon>Alphaproteobacteria</taxon>
        <taxon>Caulobacterales</taxon>
        <taxon>Caulobacterales incertae sedis</taxon>
        <taxon>Candidatus Phycosocius</taxon>
    </lineage>
</organism>
<dbReference type="Gene3D" id="1.25.40.10">
    <property type="entry name" value="Tetratricopeptide repeat domain"/>
    <property type="match status" value="1"/>
</dbReference>
<dbReference type="Proteomes" id="UP001161064">
    <property type="component" value="Unassembled WGS sequence"/>
</dbReference>
<dbReference type="HAMAP" id="MF_00922">
    <property type="entry name" value="OM_assembly_BamD"/>
    <property type="match status" value="1"/>
</dbReference>
<dbReference type="InterPro" id="IPR017689">
    <property type="entry name" value="BamD"/>
</dbReference>
<protein>
    <recommendedName>
        <fullName evidence="4">Outer membrane protein assembly factor BamD</fullName>
    </recommendedName>
</protein>
<evidence type="ECO:0000256" key="5">
    <source>
        <dbReference type="SAM" id="MobiDB-lite"/>
    </source>
</evidence>
<evidence type="ECO:0000256" key="1">
    <source>
        <dbReference type="ARBA" id="ARBA00022729"/>
    </source>
</evidence>
<comment type="subcellular location">
    <subcellularLocation>
        <location evidence="4">Cell outer membrane</location>
    </subcellularLocation>
</comment>
<keyword evidence="2 4" id="KW-0472">Membrane</keyword>
<comment type="function">
    <text evidence="4">Part of the outer membrane protein assembly complex, which is involved in assembly and insertion of beta-barrel proteins into the outer membrane.</text>
</comment>
<sequence>MDLLYNNARDQLSKRNYSEAVTGFEEVDRQHPYSEWARRALLMTAYANYQQNKYEEAIAGAQRFAALYPGNDSAVYAYYLIAICYFEQIVDVGRDQRMTELALAALNDVVQRYPQSEYARDARLKIDMTQDQLAGKEMEIGRYYLREGQHLAALGRFRRVVDLYQTTTHVPEALHRLVETNLSLGLWDEATKVGAVLGYNYPGSEWYEASYKLLTARGISPKIKPQRRSMFQKAKHPKSEVKKLKEPPAPSKSKSRK</sequence>
<comment type="similarity">
    <text evidence="4">Belongs to the BamD family.</text>
</comment>
<evidence type="ECO:0000256" key="4">
    <source>
        <dbReference type="HAMAP-Rule" id="MF_00922"/>
    </source>
</evidence>
<dbReference type="EMBL" id="BPFZ01000010">
    <property type="protein sequence ID" value="GIU67554.1"/>
    <property type="molecule type" value="Genomic_DNA"/>
</dbReference>
<feature type="region of interest" description="Disordered" evidence="5">
    <location>
        <begin position="224"/>
        <end position="257"/>
    </location>
</feature>
<evidence type="ECO:0000256" key="2">
    <source>
        <dbReference type="ARBA" id="ARBA00023136"/>
    </source>
</evidence>
<comment type="caution">
    <text evidence="7">The sequence shown here is derived from an EMBL/GenBank/DDBJ whole genome shotgun (WGS) entry which is preliminary data.</text>
</comment>
<evidence type="ECO:0000313" key="8">
    <source>
        <dbReference type="Proteomes" id="UP001161064"/>
    </source>
</evidence>
<comment type="subunit">
    <text evidence="4">Part of the Bam complex.</text>
</comment>
<reference evidence="7" key="1">
    <citation type="submission" date="2021-05" db="EMBL/GenBank/DDBJ databases">
        <authorList>
            <person name="Tanabe Y."/>
        </authorList>
    </citation>
    <scope>NUCLEOTIDE SEQUENCE</scope>
    <source>
        <strain evidence="7">BOTRYCO-1</strain>
    </source>
</reference>
<feature type="domain" description="Outer membrane lipoprotein BamD-like" evidence="6">
    <location>
        <begin position="4"/>
        <end position="192"/>
    </location>
</feature>
<name>A0ABQ4PXZ8_9PROT</name>
<dbReference type="NCBIfam" id="TIGR03302">
    <property type="entry name" value="OM_YfiO"/>
    <property type="match status" value="1"/>
</dbReference>
<gene>
    <name evidence="4 7" type="primary">bamD</name>
    <name evidence="7" type="ORF">PsB1_1708</name>
</gene>
<keyword evidence="8" id="KW-1185">Reference proteome</keyword>
<keyword evidence="1 4" id="KW-0732">Signal</keyword>
<reference evidence="7" key="2">
    <citation type="journal article" date="2023" name="ISME Commun">
        <title>Characterization of a bloom-associated alphaproteobacterial lineage, 'Candidatus Phycosocius': insights into freshwater algal-bacterial interactions.</title>
        <authorList>
            <person name="Tanabe Y."/>
            <person name="Yamaguchi H."/>
            <person name="Yoshida M."/>
            <person name="Kai A."/>
            <person name="Okazaki Y."/>
        </authorList>
    </citation>
    <scope>NUCLEOTIDE SEQUENCE</scope>
    <source>
        <strain evidence="7">BOTRYCO-1</strain>
    </source>
</reference>
<evidence type="ECO:0000313" key="7">
    <source>
        <dbReference type="EMBL" id="GIU67554.1"/>
    </source>
</evidence>
<dbReference type="InterPro" id="IPR039565">
    <property type="entry name" value="BamD-like"/>
</dbReference>
<feature type="compositionally biased region" description="Basic and acidic residues" evidence="5">
    <location>
        <begin position="237"/>
        <end position="246"/>
    </location>
</feature>